<sequence length="187" mass="20110">MTESPARAGAASRQPALRRDVLDYALTPRSVTLARRRAVGLVEEWGHPGIAGDVAVLLSELATNALLHGHVPGRLFRVELALTRTVLRIAVSDARGETLPCPRTAPPEEHTGRGLLIVETLAARWGVERRTVGKTVWCELDLPGRGASGSRGHGQPGPGTPGPYRAVCEPAPRPERHGKRSRAWPIT</sequence>
<dbReference type="RefSeq" id="WP_156205355.1">
    <property type="nucleotide sequence ID" value="NZ_WHPN01000152.1"/>
</dbReference>
<dbReference type="CDD" id="cd16936">
    <property type="entry name" value="HATPase_RsbW-like"/>
    <property type="match status" value="1"/>
</dbReference>
<feature type="region of interest" description="Disordered" evidence="2">
    <location>
        <begin position="143"/>
        <end position="187"/>
    </location>
</feature>
<comment type="caution">
    <text evidence="4">The sequence shown here is derived from an EMBL/GenBank/DDBJ whole genome shotgun (WGS) entry which is preliminary data.</text>
</comment>
<evidence type="ECO:0000259" key="3">
    <source>
        <dbReference type="Pfam" id="PF13581"/>
    </source>
</evidence>
<evidence type="ECO:0000256" key="1">
    <source>
        <dbReference type="ARBA" id="ARBA00022527"/>
    </source>
</evidence>
<dbReference type="InterPro" id="IPR003594">
    <property type="entry name" value="HATPase_dom"/>
</dbReference>
<dbReference type="Pfam" id="PF13581">
    <property type="entry name" value="HATPase_c_2"/>
    <property type="match status" value="1"/>
</dbReference>
<keyword evidence="1" id="KW-0808">Transferase</keyword>
<protein>
    <submittedName>
        <fullName evidence="4">ATP-binding protein</fullName>
    </submittedName>
</protein>
<organism evidence="4 5">
    <name type="scientific">Streptomyces lycii</name>
    <dbReference type="NCBI Taxonomy" id="2654337"/>
    <lineage>
        <taxon>Bacteria</taxon>
        <taxon>Bacillati</taxon>
        <taxon>Actinomycetota</taxon>
        <taxon>Actinomycetes</taxon>
        <taxon>Kitasatosporales</taxon>
        <taxon>Streptomycetaceae</taxon>
        <taxon>Streptomyces</taxon>
    </lineage>
</organism>
<keyword evidence="1" id="KW-0418">Kinase</keyword>
<dbReference type="Gene3D" id="3.30.565.10">
    <property type="entry name" value="Histidine kinase-like ATPase, C-terminal domain"/>
    <property type="match status" value="1"/>
</dbReference>
<dbReference type="GO" id="GO:0005524">
    <property type="term" value="F:ATP binding"/>
    <property type="evidence" value="ECO:0007669"/>
    <property type="project" value="UniProtKB-KW"/>
</dbReference>
<evidence type="ECO:0000313" key="4">
    <source>
        <dbReference type="EMBL" id="KAF4409946.1"/>
    </source>
</evidence>
<feature type="compositionally biased region" description="Gly residues" evidence="2">
    <location>
        <begin position="146"/>
        <end position="157"/>
    </location>
</feature>
<proteinExistence type="predicted"/>
<evidence type="ECO:0000256" key="2">
    <source>
        <dbReference type="SAM" id="MobiDB-lite"/>
    </source>
</evidence>
<evidence type="ECO:0000313" key="5">
    <source>
        <dbReference type="Proteomes" id="UP000621266"/>
    </source>
</evidence>
<dbReference type="PANTHER" id="PTHR35526:SF3">
    <property type="entry name" value="ANTI-SIGMA-F FACTOR RSBW"/>
    <property type="match status" value="1"/>
</dbReference>
<feature type="domain" description="Histidine kinase/HSP90-like ATPase" evidence="3">
    <location>
        <begin position="26"/>
        <end position="137"/>
    </location>
</feature>
<name>A0ABQ7FLW5_9ACTN</name>
<dbReference type="SUPFAM" id="SSF55874">
    <property type="entry name" value="ATPase domain of HSP90 chaperone/DNA topoisomerase II/histidine kinase"/>
    <property type="match status" value="1"/>
</dbReference>
<reference evidence="4 5" key="1">
    <citation type="submission" date="2019-10" db="EMBL/GenBank/DDBJ databases">
        <title>Streptomyces tenebrisbrunneis sp.nov., an endogenous actinomycete isolated from of Lycium ruthenicum.</title>
        <authorList>
            <person name="Ma L."/>
        </authorList>
    </citation>
    <scope>NUCLEOTIDE SEQUENCE [LARGE SCALE GENOMIC DNA]</scope>
    <source>
        <strain evidence="4 5">TRM 66187</strain>
    </source>
</reference>
<keyword evidence="4" id="KW-0547">Nucleotide-binding</keyword>
<dbReference type="InterPro" id="IPR036890">
    <property type="entry name" value="HATPase_C_sf"/>
</dbReference>
<keyword evidence="4" id="KW-0067">ATP-binding</keyword>
<gene>
    <name evidence="4" type="ORF">GCU69_06455</name>
</gene>
<keyword evidence="1" id="KW-0723">Serine/threonine-protein kinase</keyword>
<keyword evidence="5" id="KW-1185">Reference proteome</keyword>
<accession>A0ABQ7FLW5</accession>
<feature type="compositionally biased region" description="Basic residues" evidence="2">
    <location>
        <begin position="176"/>
        <end position="187"/>
    </location>
</feature>
<dbReference type="PANTHER" id="PTHR35526">
    <property type="entry name" value="ANTI-SIGMA-F FACTOR RSBW-RELATED"/>
    <property type="match status" value="1"/>
</dbReference>
<dbReference type="EMBL" id="WHPN01000152">
    <property type="protein sequence ID" value="KAF4409946.1"/>
    <property type="molecule type" value="Genomic_DNA"/>
</dbReference>
<dbReference type="Proteomes" id="UP000621266">
    <property type="component" value="Unassembled WGS sequence"/>
</dbReference>
<dbReference type="InterPro" id="IPR050267">
    <property type="entry name" value="Anti-sigma-factor_SerPK"/>
</dbReference>